<organism evidence="2 3">
    <name type="scientific">Methanolapillus ohkumae</name>
    <dbReference type="NCBI Taxonomy" id="3028298"/>
    <lineage>
        <taxon>Archaea</taxon>
        <taxon>Methanobacteriati</taxon>
        <taxon>Methanobacteriota</taxon>
        <taxon>Stenosarchaea group</taxon>
        <taxon>Methanomicrobia</taxon>
        <taxon>Methanosarcinales</taxon>
        <taxon>Methanosarcinaceae</taxon>
        <taxon>Methanolapillus</taxon>
    </lineage>
</organism>
<accession>A0AA96V7A6</accession>
<protein>
    <recommendedName>
        <fullName evidence="1">DUF1266 domain-containing protein</fullName>
    </recommendedName>
</protein>
<evidence type="ECO:0000259" key="1">
    <source>
        <dbReference type="Pfam" id="PF06889"/>
    </source>
</evidence>
<evidence type="ECO:0000313" key="2">
    <source>
        <dbReference type="EMBL" id="WNY27463.1"/>
    </source>
</evidence>
<dbReference type="Pfam" id="PF06889">
    <property type="entry name" value="DUF1266"/>
    <property type="match status" value="1"/>
</dbReference>
<dbReference type="InterPro" id="IPR009677">
    <property type="entry name" value="DUF1266"/>
</dbReference>
<proteinExistence type="predicted"/>
<reference evidence="2 3" key="1">
    <citation type="submission" date="2023-07" db="EMBL/GenBank/DDBJ databases">
        <title>Closed genome sequence of Methanosarcinaceae archaeon Am2.</title>
        <authorList>
            <person name="Poehlein A."/>
            <person name="Protasov E."/>
            <person name="Platt K."/>
            <person name="Reeh H."/>
            <person name="Daniel R."/>
            <person name="Brune A."/>
        </authorList>
    </citation>
    <scope>NUCLEOTIDE SEQUENCE [LARGE SCALE GENOMIC DNA]</scope>
    <source>
        <strain evidence="2 3">Am2</strain>
    </source>
</reference>
<dbReference type="AlphaFoldDB" id="A0AA96V7A6"/>
<dbReference type="RefSeq" id="WP_338097437.1">
    <property type="nucleotide sequence ID" value="NZ_CP131061.1"/>
</dbReference>
<dbReference type="GeneID" id="89228687"/>
<dbReference type="EMBL" id="CP131061">
    <property type="protein sequence ID" value="WNY27463.1"/>
    <property type="molecule type" value="Genomic_DNA"/>
</dbReference>
<dbReference type="Proteomes" id="UP001304970">
    <property type="component" value="Chromosome"/>
</dbReference>
<feature type="domain" description="DUF1266" evidence="1">
    <location>
        <begin position="256"/>
        <end position="435"/>
    </location>
</feature>
<sequence length="440" mass="50694">MIDISMISQKLKDVFERMFLKLNTDHADLLVNEIEIFACYEEGFMNILVKNGGYISRKYLSDELFEEYMDQNADSETLFLASELFLDWTDDIAVGPSMTKEEFHDFLKSLVVGSLKSLEDSAHFFNSPVFSLPVTVLLKIFGCRQTIVFFKDISGKNQWAVASSGDVSENLDRLEDTILSGKSHVSSFQKIEKRMNAWIVLPDKDPKSEFLFAEDFSLREAQYWALACAAPISLRDGFYLDSLQVKGGEERARADLSMFWQVESRKELIQTLDSLWYEGQHLNYDLVLESVLNLPWPEWKSEIEKFTQENEDGENTFTLIPHLESMETAFYILKQEKIIQTETVPSVLAWDLGCFIHVCRLGFAAGFIREEEAWDSIMPAALILQEEFESWEDLSVSYLTGAIIWNNSYREQEAVLKNHTLLTQRPESPFLTLPWGLELD</sequence>
<evidence type="ECO:0000313" key="3">
    <source>
        <dbReference type="Proteomes" id="UP001304970"/>
    </source>
</evidence>
<keyword evidence="3" id="KW-1185">Reference proteome</keyword>
<name>A0AA96V7A6_9EURY</name>
<gene>
    <name evidence="2" type="ORF">MsAm2_12600</name>
</gene>